<proteinExistence type="predicted"/>
<protein>
    <submittedName>
        <fullName evidence="1">Uncharacterized protein</fullName>
    </submittedName>
</protein>
<dbReference type="Proteomes" id="UP000661918">
    <property type="component" value="Unassembled WGS sequence"/>
</dbReference>
<name>A0ABQ2GUZ1_9DEIO</name>
<dbReference type="RefSeq" id="WP_188904438.1">
    <property type="nucleotide sequence ID" value="NZ_BMOM01000018.1"/>
</dbReference>
<keyword evidence="2" id="KW-1185">Reference proteome</keyword>
<reference evidence="2" key="1">
    <citation type="journal article" date="2019" name="Int. J. Syst. Evol. Microbiol.">
        <title>The Global Catalogue of Microorganisms (GCM) 10K type strain sequencing project: providing services to taxonomists for standard genome sequencing and annotation.</title>
        <authorList>
            <consortium name="The Broad Institute Genomics Platform"/>
            <consortium name="The Broad Institute Genome Sequencing Center for Infectious Disease"/>
            <person name="Wu L."/>
            <person name="Ma J."/>
        </authorList>
    </citation>
    <scope>NUCLEOTIDE SEQUENCE [LARGE SCALE GENOMIC DNA]</scope>
    <source>
        <strain evidence="2">JCM 15443</strain>
    </source>
</reference>
<evidence type="ECO:0000313" key="1">
    <source>
        <dbReference type="EMBL" id="GGM13208.1"/>
    </source>
</evidence>
<organism evidence="1 2">
    <name type="scientific">Deinococcus aerophilus</name>
    <dbReference type="NCBI Taxonomy" id="522488"/>
    <lineage>
        <taxon>Bacteria</taxon>
        <taxon>Thermotogati</taxon>
        <taxon>Deinococcota</taxon>
        <taxon>Deinococci</taxon>
        <taxon>Deinococcales</taxon>
        <taxon>Deinococcaceae</taxon>
        <taxon>Deinococcus</taxon>
    </lineage>
</organism>
<dbReference type="EMBL" id="BMOM01000018">
    <property type="protein sequence ID" value="GGM13208.1"/>
    <property type="molecule type" value="Genomic_DNA"/>
</dbReference>
<evidence type="ECO:0000313" key="2">
    <source>
        <dbReference type="Proteomes" id="UP000661918"/>
    </source>
</evidence>
<accession>A0ABQ2GUZ1</accession>
<gene>
    <name evidence="1" type="ORF">GCM10010841_22280</name>
</gene>
<comment type="caution">
    <text evidence="1">The sequence shown here is derived from an EMBL/GenBank/DDBJ whole genome shotgun (WGS) entry which is preliminary data.</text>
</comment>
<sequence>MVDALRQNGAAWEFRAFSWISAGVCGPGTLSFSARGDAAEGAGAELQVNLDGQELLNQHFTMTQTMTMNVPAAGKLVLAFTNDLIVRDTEGVFTGNRNLFVSDLIFTARPLRDGL</sequence>